<gene>
    <name evidence="1" type="ORF">CIRG_02661</name>
</gene>
<dbReference type="AlphaFoldDB" id="A0A0J6Y7E9"/>
<evidence type="ECO:0000313" key="1">
    <source>
        <dbReference type="EMBL" id="KMP02969.1"/>
    </source>
</evidence>
<proteinExistence type="predicted"/>
<name>A0A0J6Y7E9_COCIT</name>
<organism evidence="1 2">
    <name type="scientific">Coccidioides immitis RMSCC 2394</name>
    <dbReference type="NCBI Taxonomy" id="404692"/>
    <lineage>
        <taxon>Eukaryota</taxon>
        <taxon>Fungi</taxon>
        <taxon>Dikarya</taxon>
        <taxon>Ascomycota</taxon>
        <taxon>Pezizomycotina</taxon>
        <taxon>Eurotiomycetes</taxon>
        <taxon>Eurotiomycetidae</taxon>
        <taxon>Onygenales</taxon>
        <taxon>Onygenaceae</taxon>
        <taxon>Coccidioides</taxon>
    </lineage>
</organism>
<evidence type="ECO:0000313" key="2">
    <source>
        <dbReference type="Proteomes" id="UP000054565"/>
    </source>
</evidence>
<sequence length="159" mass="18365">MHISNPYGTHSFQSLYDILFPSNLLVPVPNFWSVRHYRPEFMQEQSLVSNLSQAPVRSDGKREFFWVRDTCTWWIYWPPAEWPTSKIVTVRSTSYIFGTPAQNYLLNPAACLYAPGFDVKREHKYAILLLSEPAIEDLCSRYFSVKAVSNCGVLGIYES</sequence>
<dbReference type="EMBL" id="DS028094">
    <property type="protein sequence ID" value="KMP02969.1"/>
    <property type="molecule type" value="Genomic_DNA"/>
</dbReference>
<reference evidence="2" key="1">
    <citation type="journal article" date="2010" name="Genome Res.">
        <title>Population genomic sequencing of Coccidioides fungi reveals recent hybridization and transposon control.</title>
        <authorList>
            <person name="Neafsey D.E."/>
            <person name="Barker B.M."/>
            <person name="Sharpton T.J."/>
            <person name="Stajich J.E."/>
            <person name="Park D.J."/>
            <person name="Whiston E."/>
            <person name="Hung C.-Y."/>
            <person name="McMahan C."/>
            <person name="White J."/>
            <person name="Sykes S."/>
            <person name="Heiman D."/>
            <person name="Young S."/>
            <person name="Zeng Q."/>
            <person name="Abouelleil A."/>
            <person name="Aftuck L."/>
            <person name="Bessette D."/>
            <person name="Brown A."/>
            <person name="FitzGerald M."/>
            <person name="Lui A."/>
            <person name="Macdonald J.P."/>
            <person name="Priest M."/>
            <person name="Orbach M.J."/>
            <person name="Galgiani J.N."/>
            <person name="Kirkland T.N."/>
            <person name="Cole G.T."/>
            <person name="Birren B.W."/>
            <person name="Henn M.R."/>
            <person name="Taylor J.W."/>
            <person name="Rounsley S.D."/>
        </authorList>
    </citation>
    <scope>NUCLEOTIDE SEQUENCE [LARGE SCALE GENOMIC DNA]</scope>
    <source>
        <strain evidence="2">RMSCC 2394</strain>
    </source>
</reference>
<protein>
    <submittedName>
        <fullName evidence="1">Uncharacterized protein</fullName>
    </submittedName>
</protein>
<accession>A0A0J6Y7E9</accession>
<dbReference type="Proteomes" id="UP000054565">
    <property type="component" value="Unassembled WGS sequence"/>
</dbReference>